<dbReference type="PANTHER" id="PTHR33823">
    <property type="entry name" value="RNA POLYMERASE-BINDING TRANSCRIPTION FACTOR DKSA-RELATED"/>
    <property type="match status" value="1"/>
</dbReference>
<dbReference type="SUPFAM" id="SSF57716">
    <property type="entry name" value="Glucocorticoid receptor-like (DNA-binding domain)"/>
    <property type="match status" value="1"/>
</dbReference>
<dbReference type="EMBL" id="JACCBV010000001">
    <property type="protein sequence ID" value="NYE20238.1"/>
    <property type="molecule type" value="Genomic_DNA"/>
</dbReference>
<proteinExistence type="predicted"/>
<dbReference type="Gene3D" id="1.20.120.910">
    <property type="entry name" value="DksA, coiled-coil domain"/>
    <property type="match status" value="1"/>
</dbReference>
<keyword evidence="2" id="KW-0863">Zinc-finger</keyword>
<dbReference type="AlphaFoldDB" id="A0A7Y9GPE4"/>
<reference evidence="6 7" key="1">
    <citation type="submission" date="2020-07" db="EMBL/GenBank/DDBJ databases">
        <title>Sequencing the genomes of 1000 actinobacteria strains.</title>
        <authorList>
            <person name="Klenk H.-P."/>
        </authorList>
    </citation>
    <scope>NUCLEOTIDE SEQUENCE [LARGE SCALE GENOMIC DNA]</scope>
    <source>
        <strain evidence="6 7">DSM 24662</strain>
    </source>
</reference>
<sequence length="117" mass="12803">MREAEMRKLLDELAADASARLAAIDADLEELRADRRGDQADDEHDPEGATLSAEWSRLAGLRDEIAREQHDIEAAFARWEAGEFGVCQDCGKPIPVARLRARPTATRCVACAERAGG</sequence>
<feature type="zinc finger region" description="dksA C4-type" evidence="4">
    <location>
        <begin position="87"/>
        <end position="111"/>
    </location>
</feature>
<evidence type="ECO:0000256" key="2">
    <source>
        <dbReference type="ARBA" id="ARBA00022771"/>
    </source>
</evidence>
<evidence type="ECO:0000256" key="3">
    <source>
        <dbReference type="ARBA" id="ARBA00022833"/>
    </source>
</evidence>
<dbReference type="InterPro" id="IPR020460">
    <property type="entry name" value="Znf_C4-type_bac"/>
</dbReference>
<gene>
    <name evidence="6" type="ORF">BJ991_002266</name>
</gene>
<evidence type="ECO:0000256" key="4">
    <source>
        <dbReference type="PROSITE-ProRule" id="PRU00510"/>
    </source>
</evidence>
<feature type="domain" description="Zinc finger DksA/TraR C4-type" evidence="5">
    <location>
        <begin position="82"/>
        <end position="114"/>
    </location>
</feature>
<dbReference type="GO" id="GO:0008270">
    <property type="term" value="F:zinc ion binding"/>
    <property type="evidence" value="ECO:0007669"/>
    <property type="project" value="UniProtKB-KW"/>
</dbReference>
<keyword evidence="7" id="KW-1185">Reference proteome</keyword>
<evidence type="ECO:0000259" key="5">
    <source>
        <dbReference type="Pfam" id="PF01258"/>
    </source>
</evidence>
<dbReference type="PROSITE" id="PS51128">
    <property type="entry name" value="ZF_DKSA_2"/>
    <property type="match status" value="1"/>
</dbReference>
<keyword evidence="1" id="KW-0479">Metal-binding</keyword>
<dbReference type="InterPro" id="IPR000962">
    <property type="entry name" value="Znf_DskA_TraR"/>
</dbReference>
<accession>A0A7Y9GPE4</accession>
<protein>
    <submittedName>
        <fullName evidence="6">RNA polymerase-binding protein DksA</fullName>
    </submittedName>
</protein>
<comment type="caution">
    <text evidence="6">The sequence shown here is derived from an EMBL/GenBank/DDBJ whole genome shotgun (WGS) entry which is preliminary data.</text>
</comment>
<name>A0A7Y9GPE4_9MICO</name>
<organism evidence="6 7">
    <name type="scientific">Microbacterium immunditiarum</name>
    <dbReference type="NCBI Taxonomy" id="337480"/>
    <lineage>
        <taxon>Bacteria</taxon>
        <taxon>Bacillati</taxon>
        <taxon>Actinomycetota</taxon>
        <taxon>Actinomycetes</taxon>
        <taxon>Micrococcales</taxon>
        <taxon>Microbacteriaceae</taxon>
        <taxon>Microbacterium</taxon>
    </lineage>
</organism>
<dbReference type="Pfam" id="PF01258">
    <property type="entry name" value="zf-dskA_traR"/>
    <property type="match status" value="1"/>
</dbReference>
<dbReference type="PRINTS" id="PR00618">
    <property type="entry name" value="DKSAZNFINGER"/>
</dbReference>
<dbReference type="Proteomes" id="UP000576969">
    <property type="component" value="Unassembled WGS sequence"/>
</dbReference>
<evidence type="ECO:0000313" key="7">
    <source>
        <dbReference type="Proteomes" id="UP000576969"/>
    </source>
</evidence>
<keyword evidence="3" id="KW-0862">Zinc</keyword>
<evidence type="ECO:0000256" key="1">
    <source>
        <dbReference type="ARBA" id="ARBA00022723"/>
    </source>
</evidence>
<evidence type="ECO:0000313" key="6">
    <source>
        <dbReference type="EMBL" id="NYE20238.1"/>
    </source>
</evidence>
<dbReference type="RefSeq" id="WP_179490042.1">
    <property type="nucleotide sequence ID" value="NZ_JACCBV010000001.1"/>
</dbReference>